<comment type="caution">
    <text evidence="1">The sequence shown here is derived from an EMBL/GenBank/DDBJ whole genome shotgun (WGS) entry which is preliminary data.</text>
</comment>
<gene>
    <name evidence="1" type="ORF">G7043_08390</name>
</gene>
<dbReference type="RefSeq" id="WP_166045033.1">
    <property type="nucleotide sequence ID" value="NZ_JAAMPJ010000002.1"/>
</dbReference>
<keyword evidence="2" id="KW-1185">Reference proteome</keyword>
<organism evidence="1 2">
    <name type="scientific">Lentzea alba</name>
    <dbReference type="NCBI Taxonomy" id="2714351"/>
    <lineage>
        <taxon>Bacteria</taxon>
        <taxon>Bacillati</taxon>
        <taxon>Actinomycetota</taxon>
        <taxon>Actinomycetes</taxon>
        <taxon>Pseudonocardiales</taxon>
        <taxon>Pseudonocardiaceae</taxon>
        <taxon>Lentzea</taxon>
    </lineage>
</organism>
<dbReference type="EMBL" id="JAAMPJ010000002">
    <property type="protein sequence ID" value="NGY58943.1"/>
    <property type="molecule type" value="Genomic_DNA"/>
</dbReference>
<accession>A0A7C9RP76</accession>
<protein>
    <submittedName>
        <fullName evidence="1">Uncharacterized protein</fullName>
    </submittedName>
</protein>
<proteinExistence type="predicted"/>
<dbReference type="Proteomes" id="UP000481360">
    <property type="component" value="Unassembled WGS sequence"/>
</dbReference>
<reference evidence="1 2" key="1">
    <citation type="submission" date="2020-03" db="EMBL/GenBank/DDBJ databases">
        <title>Isolation and identification of active actinomycetes.</title>
        <authorList>
            <person name="Sun X."/>
        </authorList>
    </citation>
    <scope>NUCLEOTIDE SEQUENCE [LARGE SCALE GENOMIC DNA]</scope>
    <source>
        <strain evidence="1 2">NEAU-D13</strain>
    </source>
</reference>
<evidence type="ECO:0000313" key="1">
    <source>
        <dbReference type="EMBL" id="NGY58943.1"/>
    </source>
</evidence>
<dbReference type="AlphaFoldDB" id="A0A7C9RP76"/>
<evidence type="ECO:0000313" key="2">
    <source>
        <dbReference type="Proteomes" id="UP000481360"/>
    </source>
</evidence>
<sequence>MGTRARLGSLDHLSVVDEEVLELIGSCLDDRWWLLMHGGCGQRTSEVPEGASPSPFLVGFHLASTRKPRVTSARHSAT</sequence>
<name>A0A7C9RP76_9PSEU</name>